<feature type="region of interest" description="Disordered" evidence="1">
    <location>
        <begin position="42"/>
        <end position="67"/>
    </location>
</feature>
<keyword evidence="2" id="KW-0732">Signal</keyword>
<organism evidence="3 4">
    <name type="scientific">Actinokineospora diospyrosa</name>
    <dbReference type="NCBI Taxonomy" id="103728"/>
    <lineage>
        <taxon>Bacteria</taxon>
        <taxon>Bacillati</taxon>
        <taxon>Actinomycetota</taxon>
        <taxon>Actinomycetes</taxon>
        <taxon>Pseudonocardiales</taxon>
        <taxon>Pseudonocardiaceae</taxon>
        <taxon>Actinokineospora</taxon>
    </lineage>
</organism>
<dbReference type="EMBL" id="JAMTCO010000009">
    <property type="protein sequence ID" value="MCP2271510.1"/>
    <property type="molecule type" value="Genomic_DNA"/>
</dbReference>
<gene>
    <name evidence="3" type="ORF">LV75_004024</name>
</gene>
<accession>A0ABT1IFT4</accession>
<feature type="region of interest" description="Disordered" evidence="1">
    <location>
        <begin position="234"/>
        <end position="253"/>
    </location>
</feature>
<proteinExistence type="predicted"/>
<name>A0ABT1IFT4_9PSEU</name>
<dbReference type="Proteomes" id="UP001205185">
    <property type="component" value="Unassembled WGS sequence"/>
</dbReference>
<evidence type="ECO:0000313" key="3">
    <source>
        <dbReference type="EMBL" id="MCP2271510.1"/>
    </source>
</evidence>
<dbReference type="PROSITE" id="PS51257">
    <property type="entry name" value="PROKAR_LIPOPROTEIN"/>
    <property type="match status" value="1"/>
</dbReference>
<evidence type="ECO:0008006" key="5">
    <source>
        <dbReference type="Google" id="ProtNLM"/>
    </source>
</evidence>
<feature type="chain" id="PRO_5045641733" description="CHAP domain-containing protein" evidence="2">
    <location>
        <begin position="19"/>
        <end position="297"/>
    </location>
</feature>
<keyword evidence="4" id="KW-1185">Reference proteome</keyword>
<feature type="compositionally biased region" description="Low complexity" evidence="1">
    <location>
        <begin position="53"/>
        <end position="66"/>
    </location>
</feature>
<feature type="signal peptide" evidence="2">
    <location>
        <begin position="1"/>
        <end position="18"/>
    </location>
</feature>
<evidence type="ECO:0000313" key="4">
    <source>
        <dbReference type="Proteomes" id="UP001205185"/>
    </source>
</evidence>
<reference evidence="3 4" key="1">
    <citation type="submission" date="2022-06" db="EMBL/GenBank/DDBJ databases">
        <title>Genomic Encyclopedia of Archaeal and Bacterial Type Strains, Phase II (KMG-II): from individual species to whole genera.</title>
        <authorList>
            <person name="Goeker M."/>
        </authorList>
    </citation>
    <scope>NUCLEOTIDE SEQUENCE [LARGE SCALE GENOMIC DNA]</scope>
    <source>
        <strain evidence="3 4">DSM 44255</strain>
    </source>
</reference>
<evidence type="ECO:0000256" key="2">
    <source>
        <dbReference type="SAM" id="SignalP"/>
    </source>
</evidence>
<evidence type="ECO:0000256" key="1">
    <source>
        <dbReference type="SAM" id="MobiDB-lite"/>
    </source>
</evidence>
<dbReference type="RefSeq" id="WP_253888453.1">
    <property type="nucleotide sequence ID" value="NZ_BAAAVB010000005.1"/>
</dbReference>
<sequence>MRKLVLLAVIAAVTAACSSGTPSGQATAPTTTPAAAAPTVDEIGCLTTGGPSTTANPAPAVPTTTTQGLRAAPRLAGSAAVLTEIEHELNSYEKSDYQHTTTIDPTAGTYIVDCSGWGNVLLRTAACDAYGDLVRAANAARKTTFSTSCDLTKTPVEHGPYAVDWATMLSALTPGASNGHWTRVAKVPDLVPGDIVTYALGPGASDTGHVMFVAGKPYQGTNTSQWTIPIADSTAFQHGPTDSRKGNPRNVDGKGIGTAEIALVVDGDTAPTNQFLWYPTADHLDTVPAPVLLGHLT</sequence>
<comment type="caution">
    <text evidence="3">The sequence shown here is derived from an EMBL/GenBank/DDBJ whole genome shotgun (WGS) entry which is preliminary data.</text>
</comment>
<protein>
    <recommendedName>
        <fullName evidence="5">CHAP domain-containing protein</fullName>
    </recommendedName>
</protein>